<dbReference type="EMBL" id="BMAV01026309">
    <property type="protein sequence ID" value="GFS49174.1"/>
    <property type="molecule type" value="Genomic_DNA"/>
</dbReference>
<sequence>MPSACFQRSANQPLWGLMFPPGAKPDFPHLLRTLPVVLTPHLAPRGQPPTTPGKGPTDLHDPQAAQNVWALERGNSRQLTSNNTGALPNCQDPPLSSPFSSVWQAPAVPLELKDFPPENPNFTKFSPLWPFPKIGRELCPWSGRNHV</sequence>
<comment type="caution">
    <text evidence="2">The sequence shown here is derived from an EMBL/GenBank/DDBJ whole genome shotgun (WGS) entry which is preliminary data.</text>
</comment>
<accession>A0A8X6KHC7</accession>
<protein>
    <submittedName>
        <fullName evidence="2">Uncharacterized protein</fullName>
    </submittedName>
</protein>
<feature type="region of interest" description="Disordered" evidence="1">
    <location>
        <begin position="40"/>
        <end position="61"/>
    </location>
</feature>
<evidence type="ECO:0000313" key="2">
    <source>
        <dbReference type="EMBL" id="GFS49174.1"/>
    </source>
</evidence>
<keyword evidence="3" id="KW-1185">Reference proteome</keyword>
<gene>
    <name evidence="2" type="ORF">TNIN_490151</name>
</gene>
<name>A0A8X6KHC7_9ARAC</name>
<proteinExistence type="predicted"/>
<dbReference type="Proteomes" id="UP000886998">
    <property type="component" value="Unassembled WGS sequence"/>
</dbReference>
<dbReference type="AlphaFoldDB" id="A0A8X6KHC7"/>
<evidence type="ECO:0000256" key="1">
    <source>
        <dbReference type="SAM" id="MobiDB-lite"/>
    </source>
</evidence>
<evidence type="ECO:0000313" key="3">
    <source>
        <dbReference type="Proteomes" id="UP000886998"/>
    </source>
</evidence>
<reference evidence="2" key="1">
    <citation type="submission" date="2020-08" db="EMBL/GenBank/DDBJ databases">
        <title>Multicomponent nature underlies the extraordinary mechanical properties of spider dragline silk.</title>
        <authorList>
            <person name="Kono N."/>
            <person name="Nakamura H."/>
            <person name="Mori M."/>
            <person name="Yoshida Y."/>
            <person name="Ohtoshi R."/>
            <person name="Malay A.D."/>
            <person name="Moran D.A.P."/>
            <person name="Tomita M."/>
            <person name="Numata K."/>
            <person name="Arakawa K."/>
        </authorList>
    </citation>
    <scope>NUCLEOTIDE SEQUENCE</scope>
</reference>
<organism evidence="2 3">
    <name type="scientific">Trichonephila inaurata madagascariensis</name>
    <dbReference type="NCBI Taxonomy" id="2747483"/>
    <lineage>
        <taxon>Eukaryota</taxon>
        <taxon>Metazoa</taxon>
        <taxon>Ecdysozoa</taxon>
        <taxon>Arthropoda</taxon>
        <taxon>Chelicerata</taxon>
        <taxon>Arachnida</taxon>
        <taxon>Araneae</taxon>
        <taxon>Araneomorphae</taxon>
        <taxon>Entelegynae</taxon>
        <taxon>Araneoidea</taxon>
        <taxon>Nephilidae</taxon>
        <taxon>Trichonephila</taxon>
        <taxon>Trichonephila inaurata</taxon>
    </lineage>
</organism>